<proteinExistence type="predicted"/>
<feature type="region of interest" description="Disordered" evidence="10">
    <location>
        <begin position="268"/>
        <end position="294"/>
    </location>
</feature>
<reference evidence="12 13" key="1">
    <citation type="journal article" date="2016" name="Sci. Rep.">
        <title>The genome sequence of the outbreeding globe artichoke constructed de novo incorporating a phase-aware low-pass sequencing strategy of F1 progeny.</title>
        <authorList>
            <person name="Scaglione D."/>
            <person name="Reyes-Chin-Wo S."/>
            <person name="Acquadro A."/>
            <person name="Froenicke L."/>
            <person name="Portis E."/>
            <person name="Beitel C."/>
            <person name="Tirone M."/>
            <person name="Mauro R."/>
            <person name="Lo Monaco A."/>
            <person name="Mauromicale G."/>
            <person name="Faccioli P."/>
            <person name="Cattivelli L."/>
            <person name="Rieseberg L."/>
            <person name="Michelmore R."/>
            <person name="Lanteri S."/>
        </authorList>
    </citation>
    <scope>NUCLEOTIDE SEQUENCE [LARGE SCALE GENOMIC DNA]</scope>
    <source>
        <strain evidence="12">2C</strain>
    </source>
</reference>
<dbReference type="PROSITE" id="PS51523">
    <property type="entry name" value="ZF_HD_DIMER"/>
    <property type="match status" value="1"/>
</dbReference>
<dbReference type="EMBL" id="LEKV01004353">
    <property type="protein sequence ID" value="KVH96146.1"/>
    <property type="molecule type" value="Genomic_DNA"/>
</dbReference>
<evidence type="ECO:0000313" key="13">
    <source>
        <dbReference type="Proteomes" id="UP000243975"/>
    </source>
</evidence>
<dbReference type="OrthoDB" id="1929626at2759"/>
<evidence type="ECO:0000256" key="8">
    <source>
        <dbReference type="ARBA" id="ARBA00023163"/>
    </source>
</evidence>
<dbReference type="PANTHER" id="PTHR31948">
    <property type="entry name" value="ZINC-FINGER HOMEODOMAIN PROTEIN 2"/>
    <property type="match status" value="1"/>
</dbReference>
<comment type="caution">
    <text evidence="12">The sequence shown here is derived from an EMBL/GenBank/DDBJ whole genome shotgun (WGS) entry which is preliminary data.</text>
</comment>
<dbReference type="GO" id="GO:0008270">
    <property type="term" value="F:zinc ion binding"/>
    <property type="evidence" value="ECO:0007669"/>
    <property type="project" value="UniProtKB-KW"/>
</dbReference>
<dbReference type="InterPro" id="IPR006456">
    <property type="entry name" value="ZF_HD_homeobox_Cys/His_dimer"/>
</dbReference>
<dbReference type="Proteomes" id="UP000243975">
    <property type="component" value="Unassembled WGS sequence"/>
</dbReference>
<evidence type="ECO:0000256" key="5">
    <source>
        <dbReference type="ARBA" id="ARBA00023015"/>
    </source>
</evidence>
<evidence type="ECO:0000256" key="3">
    <source>
        <dbReference type="ARBA" id="ARBA00022771"/>
    </source>
</evidence>
<dbReference type="STRING" id="59895.A0A124SD85"/>
<keyword evidence="3" id="KW-0863">Zinc-finger</keyword>
<dbReference type="Pfam" id="PF04770">
    <property type="entry name" value="ZF-HD_dimer"/>
    <property type="match status" value="1"/>
</dbReference>
<keyword evidence="7 12" id="KW-0371">Homeobox</keyword>
<evidence type="ECO:0000313" key="12">
    <source>
        <dbReference type="EMBL" id="KVH96146.1"/>
    </source>
</evidence>
<dbReference type="OMA" id="PHHESET"/>
<dbReference type="GO" id="GO:0050793">
    <property type="term" value="P:regulation of developmental process"/>
    <property type="evidence" value="ECO:0007669"/>
    <property type="project" value="TreeGrafter"/>
</dbReference>
<dbReference type="SUPFAM" id="SSF46689">
    <property type="entry name" value="Homeodomain-like"/>
    <property type="match status" value="1"/>
</dbReference>
<dbReference type="Gene3D" id="1.10.10.60">
    <property type="entry name" value="Homeodomain-like"/>
    <property type="match status" value="1"/>
</dbReference>
<dbReference type="AlphaFoldDB" id="A0A124SD85"/>
<dbReference type="GO" id="GO:0003700">
    <property type="term" value="F:DNA-binding transcription factor activity"/>
    <property type="evidence" value="ECO:0007669"/>
    <property type="project" value="TreeGrafter"/>
</dbReference>
<dbReference type="GO" id="GO:0000976">
    <property type="term" value="F:transcription cis-regulatory region binding"/>
    <property type="evidence" value="ECO:0007669"/>
    <property type="project" value="TreeGrafter"/>
</dbReference>
<evidence type="ECO:0000256" key="6">
    <source>
        <dbReference type="ARBA" id="ARBA00023125"/>
    </source>
</evidence>
<keyword evidence="2" id="KW-0479">Metal-binding</keyword>
<evidence type="ECO:0000256" key="4">
    <source>
        <dbReference type="ARBA" id="ARBA00022833"/>
    </source>
</evidence>
<keyword evidence="5" id="KW-0805">Transcription regulation</keyword>
<comment type="subcellular location">
    <subcellularLocation>
        <location evidence="1">Nucleus</location>
    </subcellularLocation>
</comment>
<dbReference type="InterPro" id="IPR009057">
    <property type="entry name" value="Homeodomain-like_sf"/>
</dbReference>
<dbReference type="GO" id="GO:0005634">
    <property type="term" value="C:nucleus"/>
    <property type="evidence" value="ECO:0007669"/>
    <property type="project" value="UniProtKB-SubCell"/>
</dbReference>
<name>A0A124SD85_CYNCS</name>
<sequence length="294" mass="32053">MDLKHPTTEIPDPESETPLHPQSIKLLSFSNGKTNHHPPPPTVVAYRECLKNHAASIGGHALDGCGEFMPSPTCSPTEPTSLKCAACGCHRNFHRRGSTNDFAATATRSTHFIEFNRHPHQTSTSTSPSPPSPSPQPTNYAYGPHLLLSLSTAADQNHTVATPGTPIPIKIDNAGGRKRFRTKFSQDQKEKMLLFAEKVGWKMQRCGDKMVTDFCNEIGIRRGIFKVWMHNNKNTFRKRDKDINSPTTATATATTTTTNVAAGVVRSNDSTHQENGSGDLHLHQASTNGSCSSS</sequence>
<evidence type="ECO:0000256" key="9">
    <source>
        <dbReference type="ARBA" id="ARBA00023242"/>
    </source>
</evidence>
<keyword evidence="6 12" id="KW-0238">DNA-binding</keyword>
<feature type="compositionally biased region" description="Polar residues" evidence="10">
    <location>
        <begin position="284"/>
        <end position="294"/>
    </location>
</feature>
<keyword evidence="4" id="KW-0862">Zinc</keyword>
<keyword evidence="8" id="KW-0804">Transcription</keyword>
<dbReference type="InterPro" id="IPR006455">
    <property type="entry name" value="Homeodomain_ZF_HD"/>
</dbReference>
<feature type="region of interest" description="Disordered" evidence="10">
    <location>
        <begin position="118"/>
        <end position="139"/>
    </location>
</feature>
<evidence type="ECO:0000256" key="10">
    <source>
        <dbReference type="SAM" id="MobiDB-lite"/>
    </source>
</evidence>
<dbReference type="FunFam" id="1.10.10.60:FF:000257">
    <property type="entry name" value="Zinc-finger homeodomain protein 2"/>
    <property type="match status" value="1"/>
</dbReference>
<feature type="region of interest" description="Disordered" evidence="10">
    <location>
        <begin position="1"/>
        <end position="22"/>
    </location>
</feature>
<evidence type="ECO:0000256" key="1">
    <source>
        <dbReference type="ARBA" id="ARBA00004123"/>
    </source>
</evidence>
<dbReference type="Gramene" id="KVH96146">
    <property type="protein sequence ID" value="KVH96146"/>
    <property type="gene ID" value="Ccrd_001768"/>
</dbReference>
<accession>A0A124SD85</accession>
<gene>
    <name evidence="12" type="ORF">Ccrd_001768</name>
</gene>
<dbReference type="PANTHER" id="PTHR31948:SF72">
    <property type="entry name" value="ZINC-FINGER HOMEODOMAIN PROTEIN 10"/>
    <property type="match status" value="1"/>
</dbReference>
<evidence type="ECO:0000256" key="2">
    <source>
        <dbReference type="ARBA" id="ARBA00022723"/>
    </source>
</evidence>
<evidence type="ECO:0000259" key="11">
    <source>
        <dbReference type="PROSITE" id="PS51523"/>
    </source>
</evidence>
<dbReference type="NCBIfam" id="TIGR01565">
    <property type="entry name" value="homeo_ZF_HD"/>
    <property type="match status" value="1"/>
</dbReference>
<keyword evidence="9" id="KW-0539">Nucleus</keyword>
<protein>
    <submittedName>
        <fullName evidence="12">Homeodomain-like protein</fullName>
    </submittedName>
</protein>
<dbReference type="NCBIfam" id="TIGR01566">
    <property type="entry name" value="ZF_HD_prot_N"/>
    <property type="match status" value="1"/>
</dbReference>
<organism evidence="12 13">
    <name type="scientific">Cynara cardunculus var. scolymus</name>
    <name type="common">Globe artichoke</name>
    <name type="synonym">Cynara scolymus</name>
    <dbReference type="NCBI Taxonomy" id="59895"/>
    <lineage>
        <taxon>Eukaryota</taxon>
        <taxon>Viridiplantae</taxon>
        <taxon>Streptophyta</taxon>
        <taxon>Embryophyta</taxon>
        <taxon>Tracheophyta</taxon>
        <taxon>Spermatophyta</taxon>
        <taxon>Magnoliopsida</taxon>
        <taxon>eudicotyledons</taxon>
        <taxon>Gunneridae</taxon>
        <taxon>Pentapetalae</taxon>
        <taxon>asterids</taxon>
        <taxon>campanulids</taxon>
        <taxon>Asterales</taxon>
        <taxon>Asteraceae</taxon>
        <taxon>Carduoideae</taxon>
        <taxon>Cardueae</taxon>
        <taxon>Carduinae</taxon>
        <taxon>Cynara</taxon>
    </lineage>
</organism>
<evidence type="ECO:0000256" key="7">
    <source>
        <dbReference type="ARBA" id="ARBA00023155"/>
    </source>
</evidence>
<feature type="domain" description="ZF-HD dimerization-type" evidence="11">
    <location>
        <begin position="46"/>
        <end position="97"/>
    </location>
</feature>
<keyword evidence="13" id="KW-1185">Reference proteome</keyword>